<comment type="caution">
    <text evidence="2">The sequence shown here is derived from an EMBL/GenBank/DDBJ whole genome shotgun (WGS) entry which is preliminary data.</text>
</comment>
<dbReference type="Gene3D" id="3.40.50.150">
    <property type="entry name" value="Vaccinia Virus protein VP39"/>
    <property type="match status" value="1"/>
</dbReference>
<dbReference type="RefSeq" id="WP_188746827.1">
    <property type="nucleotide sequence ID" value="NZ_BMIJ01000003.1"/>
</dbReference>
<dbReference type="EMBL" id="BMIJ01000003">
    <property type="protein sequence ID" value="GGB89533.1"/>
    <property type="molecule type" value="Genomic_DNA"/>
</dbReference>
<dbReference type="InterPro" id="IPR029063">
    <property type="entry name" value="SAM-dependent_MTases_sf"/>
</dbReference>
<keyword evidence="3" id="KW-1185">Reference proteome</keyword>
<gene>
    <name evidence="2" type="ORF">GCM10011352_14440</name>
</gene>
<dbReference type="PANTHER" id="PTHR43317">
    <property type="entry name" value="THERMOSPERMINE SYNTHASE ACAULIS5"/>
    <property type="match status" value="1"/>
</dbReference>
<keyword evidence="1" id="KW-0620">Polyamine biosynthesis</keyword>
<dbReference type="CDD" id="cd02440">
    <property type="entry name" value="AdoMet_MTases"/>
    <property type="match status" value="1"/>
</dbReference>
<protein>
    <submittedName>
        <fullName evidence="2">Spermidine synthase</fullName>
    </submittedName>
</protein>
<name>A0ABQ1K982_9GAMM</name>
<evidence type="ECO:0000256" key="1">
    <source>
        <dbReference type="ARBA" id="ARBA00023115"/>
    </source>
</evidence>
<dbReference type="SUPFAM" id="SSF53335">
    <property type="entry name" value="S-adenosyl-L-methionine-dependent methyltransferases"/>
    <property type="match status" value="1"/>
</dbReference>
<accession>A0ABQ1K982</accession>
<evidence type="ECO:0000313" key="2">
    <source>
        <dbReference type="EMBL" id="GGB89533.1"/>
    </source>
</evidence>
<reference evidence="3" key="1">
    <citation type="journal article" date="2019" name="Int. J. Syst. Evol. Microbiol.">
        <title>The Global Catalogue of Microorganisms (GCM) 10K type strain sequencing project: providing services to taxonomists for standard genome sequencing and annotation.</title>
        <authorList>
            <consortium name="The Broad Institute Genomics Platform"/>
            <consortium name="The Broad Institute Genome Sequencing Center for Infectious Disease"/>
            <person name="Wu L."/>
            <person name="Ma J."/>
        </authorList>
    </citation>
    <scope>NUCLEOTIDE SEQUENCE [LARGE SCALE GENOMIC DNA]</scope>
    <source>
        <strain evidence="3">CGMCC 1.15341</strain>
    </source>
</reference>
<dbReference type="Proteomes" id="UP000629025">
    <property type="component" value="Unassembled WGS sequence"/>
</dbReference>
<sequence length="247" mass="27820">MSSASRELFREYDQYGVVRVLEEGDRRILSFGDDDEQSSVLKSDSTALQHEYTRAMLLVLAFIEPKQVLSLGLGAGGLNTCLHERFPNISQQVVELRPAVITAAQRFFRLPRGRRLELHQMDAGVFLGGPSQGRFDLIFSDIYGPEGMDEQQIDPVFLQRCAGRLKAKGWLVLNCWREHEGSELINLLSGLFSDIRGVTTSEGNWVIYAGMEGCSHSTSQLKRSLKTLEKQLGFSLSPSFKRLRTYL</sequence>
<organism evidence="2 3">
    <name type="scientific">Marinobacterium zhoushanense</name>
    <dbReference type="NCBI Taxonomy" id="1679163"/>
    <lineage>
        <taxon>Bacteria</taxon>
        <taxon>Pseudomonadati</taxon>
        <taxon>Pseudomonadota</taxon>
        <taxon>Gammaproteobacteria</taxon>
        <taxon>Oceanospirillales</taxon>
        <taxon>Oceanospirillaceae</taxon>
        <taxon>Marinobacterium</taxon>
    </lineage>
</organism>
<evidence type="ECO:0000313" key="3">
    <source>
        <dbReference type="Proteomes" id="UP000629025"/>
    </source>
</evidence>
<dbReference type="PANTHER" id="PTHR43317:SF1">
    <property type="entry name" value="THERMOSPERMINE SYNTHASE ACAULIS5"/>
    <property type="match status" value="1"/>
</dbReference>
<proteinExistence type="predicted"/>